<dbReference type="Proteomes" id="UP000324832">
    <property type="component" value="Unassembled WGS sequence"/>
</dbReference>
<reference evidence="5 6" key="1">
    <citation type="submission" date="2017-07" db="EMBL/GenBank/DDBJ databases">
        <authorList>
            <person name="Talla V."/>
            <person name="Backstrom N."/>
        </authorList>
    </citation>
    <scope>NUCLEOTIDE SEQUENCE [LARGE SCALE GENOMIC DNA]</scope>
</reference>
<gene>
    <name evidence="5" type="ORF">LSINAPIS_LOCUS3506</name>
</gene>
<accession>A0A5E4PZF5</accession>
<organism evidence="5 6">
    <name type="scientific">Leptidea sinapis</name>
    <dbReference type="NCBI Taxonomy" id="189913"/>
    <lineage>
        <taxon>Eukaryota</taxon>
        <taxon>Metazoa</taxon>
        <taxon>Ecdysozoa</taxon>
        <taxon>Arthropoda</taxon>
        <taxon>Hexapoda</taxon>
        <taxon>Insecta</taxon>
        <taxon>Pterygota</taxon>
        <taxon>Neoptera</taxon>
        <taxon>Endopterygota</taxon>
        <taxon>Lepidoptera</taxon>
        <taxon>Glossata</taxon>
        <taxon>Ditrysia</taxon>
        <taxon>Papilionoidea</taxon>
        <taxon>Pieridae</taxon>
        <taxon>Dismorphiinae</taxon>
        <taxon>Leptidea</taxon>
    </lineage>
</organism>
<dbReference type="EMBL" id="FZQP02000837">
    <property type="protein sequence ID" value="VVC90639.1"/>
    <property type="molecule type" value="Genomic_DNA"/>
</dbReference>
<keyword evidence="6" id="KW-1185">Reference proteome</keyword>
<dbReference type="Gene3D" id="2.20.25.240">
    <property type="match status" value="1"/>
</dbReference>
<keyword evidence="3" id="KW-0862">Zinc</keyword>
<evidence type="ECO:0000256" key="2">
    <source>
        <dbReference type="ARBA" id="ARBA00022771"/>
    </source>
</evidence>
<keyword evidence="2" id="KW-0863">Zinc-finger</keyword>
<proteinExistence type="predicted"/>
<feature type="domain" description="FLYWCH-type" evidence="4">
    <location>
        <begin position="8"/>
        <end position="67"/>
    </location>
</feature>
<dbReference type="AlphaFoldDB" id="A0A5E4PZF5"/>
<evidence type="ECO:0000256" key="1">
    <source>
        <dbReference type="ARBA" id="ARBA00022723"/>
    </source>
</evidence>
<keyword evidence="1" id="KW-0479">Metal-binding</keyword>
<evidence type="ECO:0000256" key="3">
    <source>
        <dbReference type="ARBA" id="ARBA00022833"/>
    </source>
</evidence>
<protein>
    <recommendedName>
        <fullName evidence="4">FLYWCH-type domain-containing protein</fullName>
    </recommendedName>
</protein>
<dbReference type="Pfam" id="PF04500">
    <property type="entry name" value="FLYWCH"/>
    <property type="match status" value="1"/>
</dbReference>
<sequence length="67" mass="7743">MILKKMRFARSQRGNIIVVVGEQRFKRTSGYGMKSWWHCIKRSTKGCSASMSLHGGSVVKYNFQHNH</sequence>
<evidence type="ECO:0000259" key="4">
    <source>
        <dbReference type="Pfam" id="PF04500"/>
    </source>
</evidence>
<evidence type="ECO:0000313" key="6">
    <source>
        <dbReference type="Proteomes" id="UP000324832"/>
    </source>
</evidence>
<dbReference type="GO" id="GO:0008270">
    <property type="term" value="F:zinc ion binding"/>
    <property type="evidence" value="ECO:0007669"/>
    <property type="project" value="UniProtKB-KW"/>
</dbReference>
<evidence type="ECO:0000313" key="5">
    <source>
        <dbReference type="EMBL" id="VVC90639.1"/>
    </source>
</evidence>
<name>A0A5E4PZF5_9NEOP</name>
<dbReference type="InterPro" id="IPR007588">
    <property type="entry name" value="Znf_FLYWCH"/>
</dbReference>